<dbReference type="InterPro" id="IPR006594">
    <property type="entry name" value="LisH"/>
</dbReference>
<dbReference type="RefSeq" id="XP_056037905.1">
    <property type="nucleotide sequence ID" value="XM_056181833.1"/>
</dbReference>
<dbReference type="SMART" id="SM00757">
    <property type="entry name" value="CRA"/>
    <property type="match status" value="1"/>
</dbReference>
<reference evidence="3 4" key="1">
    <citation type="journal article" date="2023" name="G3 (Bethesda)">
        <title>A high-quality reference genome for the fission yeast Schizosaccharomyces osmophilus.</title>
        <authorList>
            <person name="Jia G.S."/>
            <person name="Zhang W.C."/>
            <person name="Liang Y."/>
            <person name="Liu X.H."/>
            <person name="Rhind N."/>
            <person name="Pidoux A."/>
            <person name="Brysch-Herzberg M."/>
            <person name="Du L.L."/>
        </authorList>
    </citation>
    <scope>NUCLEOTIDE SEQUENCE [LARGE SCALE GENOMIC DNA]</scope>
    <source>
        <strain evidence="3 4">CBS 15793</strain>
    </source>
</reference>
<sequence length="482" mass="54707">MTKSLGNSKRTLTSYRELPEYIHGTNYGEKLLTKEPQWLRWEQYLKDTESPSVDYTAKNANPLPQTWSTREKSDFIEVMQSNLEASFFGPDSGSEHDAALTRSDFPVPNNCSVYYYEVQVLSCGKEGRICVGFCKKNTQTGRLPGNTSESWGYHGHNGEIYHGSKTGERYGPQFQTGDVVGCGLNLINKTIFYTKNGAYLGVAFTNVSDSLYPTVGLKSQGEHIRANFGQTSFLYEIDHAVQEEKEKLLNKSLKFVSADEQNERKSLLKDLISSFLINHGYVETAQEFCPEKVIHSGVNVRKMINQLLCNGDLASAVQEITVKYPQAIQDCQDLSLSLRFLQFLQLIRNMQQVRSYSASFSGVISEQEEMKILDPVMNYSQQFFNDYEKAESQDLKKMIKLSMGLLAYYDPSSSPLSFFLENDFQKYIASRINGLLLKFSGSPPESHLEQFLQHTIAFNDLLCQQKSLQNTLINVQKDFILP</sequence>
<dbReference type="SMART" id="SM00449">
    <property type="entry name" value="SPRY"/>
    <property type="match status" value="1"/>
</dbReference>
<dbReference type="GeneID" id="80876522"/>
<evidence type="ECO:0000313" key="3">
    <source>
        <dbReference type="EMBL" id="WBW73662.1"/>
    </source>
</evidence>
<evidence type="ECO:0000259" key="1">
    <source>
        <dbReference type="PROSITE" id="PS50188"/>
    </source>
</evidence>
<feature type="domain" description="B30.2/SPRY" evidence="1">
    <location>
        <begin position="35"/>
        <end position="233"/>
    </location>
</feature>
<dbReference type="PANTHER" id="PTHR12864">
    <property type="entry name" value="RAN BINDING PROTEIN 9-RELATED"/>
    <property type="match status" value="1"/>
</dbReference>
<organism evidence="3 4">
    <name type="scientific">Schizosaccharomyces osmophilus</name>
    <dbReference type="NCBI Taxonomy" id="2545709"/>
    <lineage>
        <taxon>Eukaryota</taxon>
        <taxon>Fungi</taxon>
        <taxon>Dikarya</taxon>
        <taxon>Ascomycota</taxon>
        <taxon>Taphrinomycotina</taxon>
        <taxon>Schizosaccharomycetes</taxon>
        <taxon>Schizosaccharomycetales</taxon>
        <taxon>Schizosaccharomycetaceae</taxon>
        <taxon>Schizosaccharomyces</taxon>
    </lineage>
</organism>
<protein>
    <submittedName>
        <fullName evidence="3">GID complex subunit, Ran GTPase binding protein Gid1</fullName>
    </submittedName>
</protein>
<dbReference type="Pfam" id="PF10607">
    <property type="entry name" value="CTLH"/>
    <property type="match status" value="1"/>
</dbReference>
<name>A0AAE9WEC0_9SCHI</name>
<keyword evidence="4" id="KW-1185">Reference proteome</keyword>
<dbReference type="InterPro" id="IPR024964">
    <property type="entry name" value="CTLH/CRA"/>
</dbReference>
<evidence type="ECO:0000259" key="2">
    <source>
        <dbReference type="PROSITE" id="PS50897"/>
    </source>
</evidence>
<dbReference type="InterPro" id="IPR006595">
    <property type="entry name" value="CTLH_C"/>
</dbReference>
<dbReference type="Gene3D" id="2.60.120.920">
    <property type="match status" value="1"/>
</dbReference>
<dbReference type="PROSITE" id="PS50897">
    <property type="entry name" value="CTLH"/>
    <property type="match status" value="1"/>
</dbReference>
<dbReference type="EMBL" id="CP115612">
    <property type="protein sequence ID" value="WBW73662.1"/>
    <property type="molecule type" value="Genomic_DNA"/>
</dbReference>
<dbReference type="InterPro" id="IPR001870">
    <property type="entry name" value="B30.2/SPRY"/>
</dbReference>
<proteinExistence type="predicted"/>
<dbReference type="InterPro" id="IPR003877">
    <property type="entry name" value="SPRY_dom"/>
</dbReference>
<dbReference type="KEGG" id="som:SOMG_03042"/>
<gene>
    <name evidence="3" type="primary">gid1</name>
    <name evidence="3" type="ORF">SOMG_03042</name>
</gene>
<dbReference type="PROSITE" id="PS50188">
    <property type="entry name" value="B302_SPRY"/>
    <property type="match status" value="1"/>
</dbReference>
<dbReference type="InterPro" id="IPR043136">
    <property type="entry name" value="B30.2/SPRY_sf"/>
</dbReference>
<dbReference type="InterPro" id="IPR013144">
    <property type="entry name" value="CRA_dom"/>
</dbReference>
<dbReference type="InterPro" id="IPR050618">
    <property type="entry name" value="Ubq-SigPath_Reg"/>
</dbReference>
<dbReference type="Proteomes" id="UP001212411">
    <property type="component" value="Chromosome 2"/>
</dbReference>
<dbReference type="AlphaFoldDB" id="A0AAE9WEC0"/>
<dbReference type="InterPro" id="IPR013320">
    <property type="entry name" value="ConA-like_dom_sf"/>
</dbReference>
<evidence type="ECO:0000313" key="4">
    <source>
        <dbReference type="Proteomes" id="UP001212411"/>
    </source>
</evidence>
<dbReference type="SUPFAM" id="SSF49899">
    <property type="entry name" value="Concanavalin A-like lectins/glucanases"/>
    <property type="match status" value="1"/>
</dbReference>
<dbReference type="Pfam" id="PF00622">
    <property type="entry name" value="SPRY"/>
    <property type="match status" value="1"/>
</dbReference>
<dbReference type="PROSITE" id="PS50896">
    <property type="entry name" value="LISH"/>
    <property type="match status" value="1"/>
</dbReference>
<feature type="domain" description="CTLH" evidence="2">
    <location>
        <begin position="301"/>
        <end position="354"/>
    </location>
</feature>
<accession>A0AAE9WEC0</accession>